<sequence length="216" mass="24616">MLNDLRKQLTKAQLTMKTFADAHRRDVQYTVGDLVLVKLRPHRQTSVTQTPYSKLHKRFYGPFQVVERVGAVAYKLNLPPDAKIHPVFHCSLLKPFHQLDPANTPIATLPPDVVENQPVITPLVILDSRWSKDVEPALEVLVQWTGLAADDTSWEKWDSLKESYHLEDKVLLDDMGNDNNVGKRNVEEMGHNAVRERPERNITMPKHLEGCVLGCL</sequence>
<proteinExistence type="predicted"/>
<dbReference type="Proteomes" id="UP001177021">
    <property type="component" value="Unassembled WGS sequence"/>
</dbReference>
<dbReference type="EMBL" id="CASHSV030000409">
    <property type="protein sequence ID" value="CAJ2662151.1"/>
    <property type="molecule type" value="Genomic_DNA"/>
</dbReference>
<evidence type="ECO:0000313" key="1">
    <source>
        <dbReference type="EMBL" id="CAJ2662151.1"/>
    </source>
</evidence>
<name>A0ACB0KZI4_TRIPR</name>
<comment type="caution">
    <text evidence="1">The sequence shown here is derived from an EMBL/GenBank/DDBJ whole genome shotgun (WGS) entry which is preliminary data.</text>
</comment>
<protein>
    <submittedName>
        <fullName evidence="1">Uncharacterized protein</fullName>
    </submittedName>
</protein>
<accession>A0ACB0KZI4</accession>
<reference evidence="1" key="1">
    <citation type="submission" date="2023-10" db="EMBL/GenBank/DDBJ databases">
        <authorList>
            <person name="Rodriguez Cubillos JULIANA M."/>
            <person name="De Vega J."/>
        </authorList>
    </citation>
    <scope>NUCLEOTIDE SEQUENCE</scope>
</reference>
<evidence type="ECO:0000313" key="2">
    <source>
        <dbReference type="Proteomes" id="UP001177021"/>
    </source>
</evidence>
<organism evidence="1 2">
    <name type="scientific">Trifolium pratense</name>
    <name type="common">Red clover</name>
    <dbReference type="NCBI Taxonomy" id="57577"/>
    <lineage>
        <taxon>Eukaryota</taxon>
        <taxon>Viridiplantae</taxon>
        <taxon>Streptophyta</taxon>
        <taxon>Embryophyta</taxon>
        <taxon>Tracheophyta</taxon>
        <taxon>Spermatophyta</taxon>
        <taxon>Magnoliopsida</taxon>
        <taxon>eudicotyledons</taxon>
        <taxon>Gunneridae</taxon>
        <taxon>Pentapetalae</taxon>
        <taxon>rosids</taxon>
        <taxon>fabids</taxon>
        <taxon>Fabales</taxon>
        <taxon>Fabaceae</taxon>
        <taxon>Papilionoideae</taxon>
        <taxon>50 kb inversion clade</taxon>
        <taxon>NPAAA clade</taxon>
        <taxon>Hologalegina</taxon>
        <taxon>IRL clade</taxon>
        <taxon>Trifolieae</taxon>
        <taxon>Trifolium</taxon>
    </lineage>
</organism>
<gene>
    <name evidence="1" type="ORF">MILVUS5_LOCUS27770</name>
</gene>
<keyword evidence="2" id="KW-1185">Reference proteome</keyword>